<protein>
    <recommendedName>
        <fullName evidence="7">FAD-binding domain-containing protein</fullName>
    </recommendedName>
</protein>
<dbReference type="PRINTS" id="PR00420">
    <property type="entry name" value="RNGMNOXGNASE"/>
</dbReference>
<comment type="similarity">
    <text evidence="1">Belongs to the paxM FAD-dependent monooxygenase family.</text>
</comment>
<reference evidence="8 9" key="1">
    <citation type="submission" date="2015-01" db="EMBL/GenBank/DDBJ databases">
        <title>The Genome Sequence of Rhinocladiella mackenzie CBS 650.93.</title>
        <authorList>
            <consortium name="The Broad Institute Genomics Platform"/>
            <person name="Cuomo C."/>
            <person name="de Hoog S."/>
            <person name="Gorbushina A."/>
            <person name="Stielow B."/>
            <person name="Teixiera M."/>
            <person name="Abouelleil A."/>
            <person name="Chapman S.B."/>
            <person name="Priest M."/>
            <person name="Young S.K."/>
            <person name="Wortman J."/>
            <person name="Nusbaum C."/>
            <person name="Birren B."/>
        </authorList>
    </citation>
    <scope>NUCLEOTIDE SEQUENCE [LARGE SCALE GENOMIC DNA]</scope>
    <source>
        <strain evidence="8 9">CBS 650.93</strain>
    </source>
</reference>
<dbReference type="VEuPathDB" id="FungiDB:Z518_08356"/>
<name>A0A0D2J0K7_9EURO</name>
<feature type="region of interest" description="Disordered" evidence="6">
    <location>
        <begin position="538"/>
        <end position="568"/>
    </location>
</feature>
<keyword evidence="2" id="KW-0285">Flavoprotein</keyword>
<feature type="domain" description="FAD-binding" evidence="7">
    <location>
        <begin position="454"/>
        <end position="534"/>
    </location>
</feature>
<feature type="compositionally biased region" description="Polar residues" evidence="6">
    <location>
        <begin position="51"/>
        <end position="64"/>
    </location>
</feature>
<proteinExistence type="inferred from homology"/>
<dbReference type="Pfam" id="PF01494">
    <property type="entry name" value="FAD_binding_3"/>
    <property type="match status" value="1"/>
</dbReference>
<evidence type="ECO:0000256" key="4">
    <source>
        <dbReference type="ARBA" id="ARBA00023002"/>
    </source>
</evidence>
<dbReference type="Proteomes" id="UP000053617">
    <property type="component" value="Unassembled WGS sequence"/>
</dbReference>
<evidence type="ECO:0000256" key="2">
    <source>
        <dbReference type="ARBA" id="ARBA00022630"/>
    </source>
</evidence>
<dbReference type="Gene3D" id="3.50.50.60">
    <property type="entry name" value="FAD/NAD(P)-binding domain"/>
    <property type="match status" value="2"/>
</dbReference>
<dbReference type="OrthoDB" id="16820at2759"/>
<evidence type="ECO:0000313" key="9">
    <source>
        <dbReference type="Proteomes" id="UP000053617"/>
    </source>
</evidence>
<dbReference type="AlphaFoldDB" id="A0A0D2J0K7"/>
<dbReference type="EMBL" id="KN847480">
    <property type="protein sequence ID" value="KIX02415.1"/>
    <property type="molecule type" value="Genomic_DNA"/>
</dbReference>
<keyword evidence="9" id="KW-1185">Reference proteome</keyword>
<dbReference type="InterPro" id="IPR036188">
    <property type="entry name" value="FAD/NAD-bd_sf"/>
</dbReference>
<dbReference type="GO" id="GO:0004497">
    <property type="term" value="F:monooxygenase activity"/>
    <property type="evidence" value="ECO:0007669"/>
    <property type="project" value="UniProtKB-KW"/>
</dbReference>
<dbReference type="InterPro" id="IPR050493">
    <property type="entry name" value="FAD-dep_Monooxygenase_BioMet"/>
</dbReference>
<dbReference type="STRING" id="1442369.A0A0D2J0K7"/>
<keyword evidence="5" id="KW-0503">Monooxygenase</keyword>
<evidence type="ECO:0000256" key="5">
    <source>
        <dbReference type="ARBA" id="ARBA00023033"/>
    </source>
</evidence>
<evidence type="ECO:0000259" key="7">
    <source>
        <dbReference type="Pfam" id="PF01494"/>
    </source>
</evidence>
<dbReference type="GO" id="GO:0071949">
    <property type="term" value="F:FAD binding"/>
    <property type="evidence" value="ECO:0007669"/>
    <property type="project" value="InterPro"/>
</dbReference>
<feature type="region of interest" description="Disordered" evidence="6">
    <location>
        <begin position="346"/>
        <end position="371"/>
    </location>
</feature>
<gene>
    <name evidence="8" type="ORF">Z518_08356</name>
</gene>
<dbReference type="PANTHER" id="PTHR13789">
    <property type="entry name" value="MONOOXYGENASE"/>
    <property type="match status" value="1"/>
</dbReference>
<accession>A0A0D2J0K7</accession>
<dbReference type="RefSeq" id="XP_013269551.1">
    <property type="nucleotide sequence ID" value="XM_013414097.1"/>
</dbReference>
<dbReference type="InterPro" id="IPR002938">
    <property type="entry name" value="FAD-bd"/>
</dbReference>
<dbReference type="SUPFAM" id="SSF51905">
    <property type="entry name" value="FAD/NAD(P)-binding domain"/>
    <property type="match status" value="1"/>
</dbReference>
<organism evidence="8 9">
    <name type="scientific">Rhinocladiella mackenziei CBS 650.93</name>
    <dbReference type="NCBI Taxonomy" id="1442369"/>
    <lineage>
        <taxon>Eukaryota</taxon>
        <taxon>Fungi</taxon>
        <taxon>Dikarya</taxon>
        <taxon>Ascomycota</taxon>
        <taxon>Pezizomycotina</taxon>
        <taxon>Eurotiomycetes</taxon>
        <taxon>Chaetothyriomycetidae</taxon>
        <taxon>Chaetothyriales</taxon>
        <taxon>Herpotrichiellaceae</taxon>
        <taxon>Rhinocladiella</taxon>
    </lineage>
</organism>
<keyword evidence="4" id="KW-0560">Oxidoreductase</keyword>
<dbReference type="GeneID" id="25296427"/>
<dbReference type="PANTHER" id="PTHR13789:SF309">
    <property type="entry name" value="PUTATIVE (AFU_ORTHOLOGUE AFUA_6G14510)-RELATED"/>
    <property type="match status" value="1"/>
</dbReference>
<evidence type="ECO:0000256" key="6">
    <source>
        <dbReference type="SAM" id="MobiDB-lite"/>
    </source>
</evidence>
<dbReference type="HOGENOM" id="CLU_009665_18_0_1"/>
<evidence type="ECO:0000313" key="8">
    <source>
        <dbReference type="EMBL" id="KIX02415.1"/>
    </source>
</evidence>
<feature type="region of interest" description="Disordered" evidence="6">
    <location>
        <begin position="386"/>
        <end position="408"/>
    </location>
</feature>
<evidence type="ECO:0000256" key="1">
    <source>
        <dbReference type="ARBA" id="ARBA00007992"/>
    </source>
</evidence>
<keyword evidence="3" id="KW-0274">FAD</keyword>
<sequence>MVKIIIIGAGISGLSTYLFLRKHLLSQDPSSEHEIKIYEAYDISKSHFNTALNGTNHPDTSSRSARSEELDTPQTIGSAIGLSRNGISVLSHLDDEQESQNTEPSLIDQVAMLGHPIARWEISTARGFTLAAINFAAKAAKSNSKSAGSQKATRKDHKYHGVMIARQAFWEVLRDRVLKVAPNVVIQKKVLAVLIGNINSRSIVTFADGSREEADLVIGADGLRSVVRKAMFSQNQHPNNTDTATGTRAESEGDAQSGSATHRSRSEIESNRGWAERWFPCFFKTTSKNAKEVDYITPHYENLVGIGGFIPSRILQSTGHKPGTMSVVFGPNGFFGYGYLTSTSTPPPTSAISTSPSHEDQTKGSDNNNNISLRSPGPLAGWWSTFSSPTPNPYPPSDPHSFSTGNHDPQAFNRSLALQALLVRHDWWKNANIASILHYVTSDTTSSASTSSSTTNTSITSSGPGIVNERIAGLDNRWYATYTTPELPYWHMNGRAILVGDAAHALQPSSGQGACQALEDAEALAMLLGHSLHNINSNSNSDSALSNTKTNTKNKTSTDTKPTTTKNNAETNVQVETAISQALTQFQRLRQPRVHMIYERSQQMSRMKGDMSFVAEWTMYLVIYIMNWLRDTYNETLFDYDLPAEVERIIQRQENDLER</sequence>
<feature type="region of interest" description="Disordered" evidence="6">
    <location>
        <begin position="51"/>
        <end position="75"/>
    </location>
</feature>
<feature type="compositionally biased region" description="Polar residues" evidence="6">
    <location>
        <begin position="232"/>
        <end position="261"/>
    </location>
</feature>
<evidence type="ECO:0000256" key="3">
    <source>
        <dbReference type="ARBA" id="ARBA00022827"/>
    </source>
</evidence>
<feature type="region of interest" description="Disordered" evidence="6">
    <location>
        <begin position="232"/>
        <end position="269"/>
    </location>
</feature>